<dbReference type="VEuPathDB" id="FungiDB:PGTG_21187"/>
<name>H6QQH9_PUCGT</name>
<dbReference type="AlphaFoldDB" id="H6QQH9"/>
<gene>
    <name evidence="1" type="ORF">PGTG_21187</name>
</gene>
<dbReference type="KEGG" id="pgr:PGTG_21187"/>
<dbReference type="RefSeq" id="XP_003890225.1">
    <property type="nucleotide sequence ID" value="XM_003890176.1"/>
</dbReference>
<dbReference type="EMBL" id="DS178272">
    <property type="protein sequence ID" value="EHS62679.1"/>
    <property type="molecule type" value="Genomic_DNA"/>
</dbReference>
<reference evidence="2" key="1">
    <citation type="journal article" date="2011" name="Proc. Natl. Acad. Sci. U.S.A.">
        <title>Obligate biotrophy features unraveled by the genomic analysis of rust fungi.</title>
        <authorList>
            <person name="Duplessis S."/>
            <person name="Cuomo C.A."/>
            <person name="Lin Y.-C."/>
            <person name="Aerts A."/>
            <person name="Tisserant E."/>
            <person name="Veneault-Fourrey C."/>
            <person name="Joly D.L."/>
            <person name="Hacquard S."/>
            <person name="Amselem J."/>
            <person name="Cantarel B.L."/>
            <person name="Chiu R."/>
            <person name="Coutinho P.M."/>
            <person name="Feau N."/>
            <person name="Field M."/>
            <person name="Frey P."/>
            <person name="Gelhaye E."/>
            <person name="Goldberg J."/>
            <person name="Grabherr M.G."/>
            <person name="Kodira C.D."/>
            <person name="Kohler A."/>
            <person name="Kuees U."/>
            <person name="Lindquist E.A."/>
            <person name="Lucas S.M."/>
            <person name="Mago R."/>
            <person name="Mauceli E."/>
            <person name="Morin E."/>
            <person name="Murat C."/>
            <person name="Pangilinan J.L."/>
            <person name="Park R."/>
            <person name="Pearson M."/>
            <person name="Quesneville H."/>
            <person name="Rouhier N."/>
            <person name="Sakthikumar S."/>
            <person name="Salamov A.A."/>
            <person name="Schmutz J."/>
            <person name="Selles B."/>
            <person name="Shapiro H."/>
            <person name="Tanguay P."/>
            <person name="Tuskan G.A."/>
            <person name="Henrissat B."/>
            <person name="Van de Peer Y."/>
            <person name="Rouze P."/>
            <person name="Ellis J.G."/>
            <person name="Dodds P.N."/>
            <person name="Schein J.E."/>
            <person name="Zhong S."/>
            <person name="Hamelin R.C."/>
            <person name="Grigoriev I.V."/>
            <person name="Szabo L.J."/>
            <person name="Martin F."/>
        </authorList>
    </citation>
    <scope>NUCLEOTIDE SEQUENCE [LARGE SCALE GENOMIC DNA]</scope>
    <source>
        <strain evidence="2">CRL 75-36-700-3 / race SCCL</strain>
    </source>
</reference>
<evidence type="ECO:0000313" key="2">
    <source>
        <dbReference type="Proteomes" id="UP000008783"/>
    </source>
</evidence>
<accession>H6QQH9</accession>
<dbReference type="OrthoDB" id="10303512at2759"/>
<sequence>MLRARPSMKQITSARVAAFAGIVAWIVSFSTPAASAAQDIVVAPLARAETAAAKSHIGQHQASTDETVCDVCKDAGRAYCNCTA</sequence>
<keyword evidence="2" id="KW-1185">Reference proteome</keyword>
<proteinExistence type="predicted"/>
<dbReference type="Proteomes" id="UP000008783">
    <property type="component" value="Unassembled WGS sequence"/>
</dbReference>
<dbReference type="InParanoid" id="H6QQH9"/>
<dbReference type="GeneID" id="13541233"/>
<organism evidence="1 2">
    <name type="scientific">Puccinia graminis f. sp. tritici (strain CRL 75-36-700-3 / race SCCL)</name>
    <name type="common">Black stem rust fungus</name>
    <dbReference type="NCBI Taxonomy" id="418459"/>
    <lineage>
        <taxon>Eukaryota</taxon>
        <taxon>Fungi</taxon>
        <taxon>Dikarya</taxon>
        <taxon>Basidiomycota</taxon>
        <taxon>Pucciniomycotina</taxon>
        <taxon>Pucciniomycetes</taxon>
        <taxon>Pucciniales</taxon>
        <taxon>Pucciniaceae</taxon>
        <taxon>Puccinia</taxon>
    </lineage>
</organism>
<dbReference type="HOGENOM" id="CLU_2528541_0_0_1"/>
<evidence type="ECO:0000313" key="1">
    <source>
        <dbReference type="EMBL" id="EHS62679.1"/>
    </source>
</evidence>
<protein>
    <submittedName>
        <fullName evidence="1">Uncharacterized protein</fullName>
    </submittedName>
</protein>